<feature type="transmembrane region" description="Helical" evidence="6">
    <location>
        <begin position="65"/>
        <end position="86"/>
    </location>
</feature>
<dbReference type="OrthoDB" id="6481667at2759"/>
<dbReference type="InterPro" id="IPR008253">
    <property type="entry name" value="Marvel"/>
</dbReference>
<dbReference type="PROSITE" id="PS51225">
    <property type="entry name" value="MARVEL"/>
    <property type="match status" value="1"/>
</dbReference>
<evidence type="ECO:0000256" key="1">
    <source>
        <dbReference type="ARBA" id="ARBA00004141"/>
    </source>
</evidence>
<protein>
    <recommendedName>
        <fullName evidence="7">MARVEL domain-containing protein</fullName>
    </recommendedName>
</protein>
<organism evidence="8 9">
    <name type="scientific">Dufourea novaeangliae</name>
    <name type="common">Sweat bee</name>
    <dbReference type="NCBI Taxonomy" id="178035"/>
    <lineage>
        <taxon>Eukaryota</taxon>
        <taxon>Metazoa</taxon>
        <taxon>Ecdysozoa</taxon>
        <taxon>Arthropoda</taxon>
        <taxon>Hexapoda</taxon>
        <taxon>Insecta</taxon>
        <taxon>Pterygota</taxon>
        <taxon>Neoptera</taxon>
        <taxon>Endopterygota</taxon>
        <taxon>Hymenoptera</taxon>
        <taxon>Apocrita</taxon>
        <taxon>Aculeata</taxon>
        <taxon>Apoidea</taxon>
        <taxon>Anthophila</taxon>
        <taxon>Halictidae</taxon>
        <taxon>Rophitinae</taxon>
        <taxon>Dufourea</taxon>
    </lineage>
</organism>
<evidence type="ECO:0000256" key="6">
    <source>
        <dbReference type="SAM" id="Phobius"/>
    </source>
</evidence>
<evidence type="ECO:0000256" key="4">
    <source>
        <dbReference type="ARBA" id="ARBA00023136"/>
    </source>
</evidence>
<feature type="non-terminal residue" evidence="8">
    <location>
        <position position="1"/>
    </location>
</feature>
<evidence type="ECO:0000313" key="8">
    <source>
        <dbReference type="EMBL" id="KZC10485.1"/>
    </source>
</evidence>
<evidence type="ECO:0000313" key="9">
    <source>
        <dbReference type="Proteomes" id="UP000076502"/>
    </source>
</evidence>
<evidence type="ECO:0000256" key="5">
    <source>
        <dbReference type="PROSITE-ProRule" id="PRU00581"/>
    </source>
</evidence>
<evidence type="ECO:0000259" key="7">
    <source>
        <dbReference type="PROSITE" id="PS51225"/>
    </source>
</evidence>
<dbReference type="Pfam" id="PF01284">
    <property type="entry name" value="MARVEL"/>
    <property type="match status" value="1"/>
</dbReference>
<feature type="transmembrane region" description="Helical" evidence="6">
    <location>
        <begin position="98"/>
        <end position="118"/>
    </location>
</feature>
<comment type="subcellular location">
    <subcellularLocation>
        <location evidence="1">Membrane</location>
        <topology evidence="1">Multi-pass membrane protein</topology>
    </subcellularLocation>
</comment>
<accession>A0A154PF62</accession>
<keyword evidence="9" id="KW-1185">Reference proteome</keyword>
<dbReference type="EMBL" id="KQ434890">
    <property type="protein sequence ID" value="KZC10485.1"/>
    <property type="molecule type" value="Genomic_DNA"/>
</dbReference>
<dbReference type="Proteomes" id="UP000076502">
    <property type="component" value="Unassembled WGS sequence"/>
</dbReference>
<feature type="domain" description="MARVEL" evidence="7">
    <location>
        <begin position="26"/>
        <end position="157"/>
    </location>
</feature>
<reference evidence="8 9" key="1">
    <citation type="submission" date="2015-07" db="EMBL/GenBank/DDBJ databases">
        <title>The genome of Dufourea novaeangliae.</title>
        <authorList>
            <person name="Pan H."/>
            <person name="Kapheim K."/>
        </authorList>
    </citation>
    <scope>NUCLEOTIDE SEQUENCE [LARGE SCALE GENOMIC DNA]</scope>
    <source>
        <strain evidence="8">0120121106</strain>
        <tissue evidence="8">Whole body</tissue>
    </source>
</reference>
<feature type="transmembrane region" description="Helical" evidence="6">
    <location>
        <begin position="33"/>
        <end position="53"/>
    </location>
</feature>
<dbReference type="InterPro" id="IPR050578">
    <property type="entry name" value="MARVEL-CKLF_proteins"/>
</dbReference>
<feature type="transmembrane region" description="Helical" evidence="6">
    <location>
        <begin position="130"/>
        <end position="153"/>
    </location>
</feature>
<dbReference type="PANTHER" id="PTHR22776:SF92">
    <property type="entry name" value="LD04844P"/>
    <property type="match status" value="1"/>
</dbReference>
<dbReference type="PANTHER" id="PTHR22776">
    <property type="entry name" value="MARVEL-CONTAINING POTENTIAL LIPID RAFT-ASSOCIATED PROTEIN"/>
    <property type="match status" value="1"/>
</dbReference>
<keyword evidence="3 6" id="KW-1133">Transmembrane helix</keyword>
<keyword evidence="4 5" id="KW-0472">Membrane</keyword>
<sequence length="159" mass="17138">TMSHSVTIRTQTVTNNSTAVIINTGYLKTWTGLIKLLQVALGIVCVTIIGQRFTATQYHVAAELFFALITTTFLIGTCILILSCLASHSAPTIIGKTIYDLMYHSIAFGLYLAASLTFLVHVSNNRGSDILLAGAICGLVNAALYLLNTIIAVRNYRGI</sequence>
<gene>
    <name evidence="8" type="ORF">WN55_01914</name>
</gene>
<keyword evidence="2 5" id="KW-0812">Transmembrane</keyword>
<dbReference type="AlphaFoldDB" id="A0A154PF62"/>
<evidence type="ECO:0000256" key="2">
    <source>
        <dbReference type="ARBA" id="ARBA00022692"/>
    </source>
</evidence>
<name>A0A154PF62_DUFNO</name>
<dbReference type="GO" id="GO:0016020">
    <property type="term" value="C:membrane"/>
    <property type="evidence" value="ECO:0007669"/>
    <property type="project" value="UniProtKB-SubCell"/>
</dbReference>
<proteinExistence type="predicted"/>
<evidence type="ECO:0000256" key="3">
    <source>
        <dbReference type="ARBA" id="ARBA00022989"/>
    </source>
</evidence>